<dbReference type="InterPro" id="IPR001789">
    <property type="entry name" value="Sig_transdc_resp-reg_receiver"/>
</dbReference>
<evidence type="ECO:0000259" key="5">
    <source>
        <dbReference type="PROSITE" id="PS50110"/>
    </source>
</evidence>
<dbReference type="PANTHER" id="PTHR45138">
    <property type="entry name" value="REGULATORY COMPONENTS OF SENSORY TRANSDUCTION SYSTEM"/>
    <property type="match status" value="1"/>
</dbReference>
<dbReference type="PANTHER" id="PTHR45138:SF9">
    <property type="entry name" value="DIGUANYLATE CYCLASE DGCM-RELATED"/>
    <property type="match status" value="1"/>
</dbReference>
<dbReference type="InterPro" id="IPR029787">
    <property type="entry name" value="Nucleotide_cyclase"/>
</dbReference>
<comment type="caution">
    <text evidence="7">The sequence shown here is derived from an EMBL/GenBank/DDBJ whole genome shotgun (WGS) entry which is preliminary data.</text>
</comment>
<dbReference type="Gene3D" id="3.30.70.270">
    <property type="match status" value="1"/>
</dbReference>
<dbReference type="AlphaFoldDB" id="A0A2A4MGD6"/>
<dbReference type="GO" id="GO:0052621">
    <property type="term" value="F:diguanylate cyclase activity"/>
    <property type="evidence" value="ECO:0007669"/>
    <property type="project" value="UniProtKB-EC"/>
</dbReference>
<dbReference type="Gene3D" id="3.40.50.2300">
    <property type="match status" value="1"/>
</dbReference>
<dbReference type="InterPro" id="IPR050469">
    <property type="entry name" value="Diguanylate_Cyclase"/>
</dbReference>
<organism evidence="7 8">
    <name type="scientific">SAR86 cluster bacterium</name>
    <dbReference type="NCBI Taxonomy" id="2030880"/>
    <lineage>
        <taxon>Bacteria</taxon>
        <taxon>Pseudomonadati</taxon>
        <taxon>Pseudomonadota</taxon>
        <taxon>Gammaproteobacteria</taxon>
        <taxon>SAR86 cluster</taxon>
    </lineage>
</organism>
<evidence type="ECO:0000256" key="2">
    <source>
        <dbReference type="ARBA" id="ARBA00012528"/>
    </source>
</evidence>
<proteinExistence type="predicted"/>
<evidence type="ECO:0000313" key="7">
    <source>
        <dbReference type="EMBL" id="PCH58908.1"/>
    </source>
</evidence>
<dbReference type="EC" id="2.7.7.65" evidence="2"/>
<dbReference type="SMART" id="SM00267">
    <property type="entry name" value="GGDEF"/>
    <property type="match status" value="1"/>
</dbReference>
<dbReference type="FunFam" id="3.30.70.270:FF:000001">
    <property type="entry name" value="Diguanylate cyclase domain protein"/>
    <property type="match status" value="1"/>
</dbReference>
<accession>A0A2A4MGD6</accession>
<dbReference type="GO" id="GO:0000160">
    <property type="term" value="P:phosphorelay signal transduction system"/>
    <property type="evidence" value="ECO:0007669"/>
    <property type="project" value="InterPro"/>
</dbReference>
<dbReference type="Proteomes" id="UP000218172">
    <property type="component" value="Unassembled WGS sequence"/>
</dbReference>
<comment type="cofactor">
    <cofactor evidence="1">
        <name>Mg(2+)</name>
        <dbReference type="ChEBI" id="CHEBI:18420"/>
    </cofactor>
</comment>
<evidence type="ECO:0000256" key="4">
    <source>
        <dbReference type="PROSITE-ProRule" id="PRU00169"/>
    </source>
</evidence>
<dbReference type="SUPFAM" id="SSF55073">
    <property type="entry name" value="Nucleotide cyclase"/>
    <property type="match status" value="1"/>
</dbReference>
<dbReference type="InterPro" id="IPR043128">
    <property type="entry name" value="Rev_trsase/Diguanyl_cyclase"/>
</dbReference>
<name>A0A2A4MGD6_9GAMM</name>
<comment type="caution">
    <text evidence="4">Lacks conserved residue(s) required for the propagation of feature annotation.</text>
</comment>
<dbReference type="Pfam" id="PF00990">
    <property type="entry name" value="GGDEF"/>
    <property type="match status" value="1"/>
</dbReference>
<evidence type="ECO:0000256" key="1">
    <source>
        <dbReference type="ARBA" id="ARBA00001946"/>
    </source>
</evidence>
<evidence type="ECO:0000313" key="8">
    <source>
        <dbReference type="Proteomes" id="UP000218172"/>
    </source>
</evidence>
<gene>
    <name evidence="7" type="ORF">COC19_08140</name>
</gene>
<feature type="non-terminal residue" evidence="7">
    <location>
        <position position="1"/>
    </location>
</feature>
<evidence type="ECO:0000256" key="3">
    <source>
        <dbReference type="ARBA" id="ARBA00034247"/>
    </source>
</evidence>
<sequence>NSLPVSILAISSYEDNARTLSLFQAGVNDYVRKPVIDQELLARVDNLVLNHRLLKELEEQQQHLERIAMTDQLTGLYNRHYLMDVAQKKIASIKRHSVKLSLIVIDIDFFKKINDAHGHTMGDLILTQVGGLFKELTRDEDVVARIGGEEFVILLDACSLKHAFTKAEEIRKALEEANFENLNVTASFGVAQYGEDDKDFGALFMRADKATYLAKDNGRNTVATD</sequence>
<reference evidence="8" key="1">
    <citation type="submission" date="2017-08" db="EMBL/GenBank/DDBJ databases">
        <title>A dynamic microbial community with high functional redundancy inhabits the cold, oxic subseafloor aquifer.</title>
        <authorList>
            <person name="Tully B.J."/>
            <person name="Wheat C.G."/>
            <person name="Glazer B.T."/>
            <person name="Huber J.A."/>
        </authorList>
    </citation>
    <scope>NUCLEOTIDE SEQUENCE [LARGE SCALE GENOMIC DNA]</scope>
</reference>
<dbReference type="PROSITE" id="PS50110">
    <property type="entry name" value="RESPONSE_REGULATORY"/>
    <property type="match status" value="1"/>
</dbReference>
<feature type="domain" description="GGDEF" evidence="6">
    <location>
        <begin position="98"/>
        <end position="225"/>
    </location>
</feature>
<dbReference type="EMBL" id="NVQR01000149">
    <property type="protein sequence ID" value="PCH58908.1"/>
    <property type="molecule type" value="Genomic_DNA"/>
</dbReference>
<protein>
    <recommendedName>
        <fullName evidence="2">diguanylate cyclase</fullName>
        <ecNumber evidence="2">2.7.7.65</ecNumber>
    </recommendedName>
</protein>
<dbReference type="NCBIfam" id="TIGR00254">
    <property type="entry name" value="GGDEF"/>
    <property type="match status" value="1"/>
</dbReference>
<feature type="domain" description="Response regulatory" evidence="5">
    <location>
        <begin position="1"/>
        <end position="48"/>
    </location>
</feature>
<dbReference type="CDD" id="cd01949">
    <property type="entry name" value="GGDEF"/>
    <property type="match status" value="1"/>
</dbReference>
<dbReference type="InterPro" id="IPR000160">
    <property type="entry name" value="GGDEF_dom"/>
</dbReference>
<dbReference type="PROSITE" id="PS50887">
    <property type="entry name" value="GGDEF"/>
    <property type="match status" value="1"/>
</dbReference>
<dbReference type="SUPFAM" id="SSF52172">
    <property type="entry name" value="CheY-like"/>
    <property type="match status" value="1"/>
</dbReference>
<dbReference type="InterPro" id="IPR011006">
    <property type="entry name" value="CheY-like_superfamily"/>
</dbReference>
<comment type="catalytic activity">
    <reaction evidence="3">
        <text>2 GTP = 3',3'-c-di-GMP + 2 diphosphate</text>
        <dbReference type="Rhea" id="RHEA:24898"/>
        <dbReference type="ChEBI" id="CHEBI:33019"/>
        <dbReference type="ChEBI" id="CHEBI:37565"/>
        <dbReference type="ChEBI" id="CHEBI:58805"/>
        <dbReference type="EC" id="2.7.7.65"/>
    </reaction>
</comment>
<evidence type="ECO:0000259" key="6">
    <source>
        <dbReference type="PROSITE" id="PS50887"/>
    </source>
</evidence>